<accession>A0ABR6VRQ1</accession>
<feature type="signal peptide" evidence="1">
    <location>
        <begin position="1"/>
        <end position="21"/>
    </location>
</feature>
<dbReference type="Proteomes" id="UP000659698">
    <property type="component" value="Unassembled WGS sequence"/>
</dbReference>
<feature type="chain" id="PRO_5045281718" evidence="1">
    <location>
        <begin position="22"/>
        <end position="242"/>
    </location>
</feature>
<sequence>MNKTITLFFLSLAFTIGCATAQVTLIPKAGVTFSSYTFENFPEQREEETYKPGIVAGVALNLPFPKLPWLSLQPEMNYLQKKHMYQTFTTLPFAPEVEFSSMEQKKTLSYLEVPILVKATRQKGNWSGYLNVGPSLGYALAGKSKSGDNESEYDFSRSNRLELSVQGGGGVGLTLGSGTLLLDARFSLGLTHLVKEFTGPITINIPGEEPWTPTIHLDADQKSRVLSFTLGYAFPLSAIASK</sequence>
<keyword evidence="4" id="KW-1185">Reference proteome</keyword>
<evidence type="ECO:0000313" key="3">
    <source>
        <dbReference type="EMBL" id="MBC3539881.1"/>
    </source>
</evidence>
<feature type="domain" description="Outer membrane protein beta-barrel" evidence="2">
    <location>
        <begin position="27"/>
        <end position="193"/>
    </location>
</feature>
<evidence type="ECO:0000256" key="1">
    <source>
        <dbReference type="SAM" id="SignalP"/>
    </source>
</evidence>
<protein>
    <submittedName>
        <fullName evidence="3">PorT family protein</fullName>
    </submittedName>
</protein>
<reference evidence="3 4" key="1">
    <citation type="journal article" date="2019" name="Int. J. Syst. Evol. Microbiol.">
        <title>Rufibacter sediminis sp. nov., isolated from freshwater lake sediment.</title>
        <authorList>
            <person name="Qu J.H."/>
            <person name="Zhang L.J."/>
            <person name="Fu Y.H."/>
            <person name="Li H.F."/>
        </authorList>
    </citation>
    <scope>NUCLEOTIDE SEQUENCE [LARGE SCALE GENOMIC DNA]</scope>
    <source>
        <strain evidence="3 4">H-1</strain>
    </source>
</reference>
<dbReference type="PROSITE" id="PS51257">
    <property type="entry name" value="PROKAR_LIPOPROTEIN"/>
    <property type="match status" value="1"/>
</dbReference>
<dbReference type="EMBL" id="JACOAF010000022">
    <property type="protein sequence ID" value="MBC3539881.1"/>
    <property type="molecule type" value="Genomic_DNA"/>
</dbReference>
<dbReference type="Pfam" id="PF13568">
    <property type="entry name" value="OMP_b-brl_2"/>
    <property type="match status" value="1"/>
</dbReference>
<keyword evidence="1" id="KW-0732">Signal</keyword>
<comment type="caution">
    <text evidence="3">The sequence shown here is derived from an EMBL/GenBank/DDBJ whole genome shotgun (WGS) entry which is preliminary data.</text>
</comment>
<gene>
    <name evidence="3" type="ORF">H7U12_09315</name>
</gene>
<evidence type="ECO:0000259" key="2">
    <source>
        <dbReference type="Pfam" id="PF13568"/>
    </source>
</evidence>
<proteinExistence type="predicted"/>
<name>A0ABR6VRQ1_9BACT</name>
<organism evidence="3 4">
    <name type="scientific">Rufibacter sediminis</name>
    <dbReference type="NCBI Taxonomy" id="2762756"/>
    <lineage>
        <taxon>Bacteria</taxon>
        <taxon>Pseudomonadati</taxon>
        <taxon>Bacteroidota</taxon>
        <taxon>Cytophagia</taxon>
        <taxon>Cytophagales</taxon>
        <taxon>Hymenobacteraceae</taxon>
        <taxon>Rufibacter</taxon>
    </lineage>
</organism>
<dbReference type="InterPro" id="IPR025665">
    <property type="entry name" value="Beta-barrel_OMP_2"/>
</dbReference>
<dbReference type="RefSeq" id="WP_186636469.1">
    <property type="nucleotide sequence ID" value="NZ_JACOAF010000022.1"/>
</dbReference>
<evidence type="ECO:0000313" key="4">
    <source>
        <dbReference type="Proteomes" id="UP000659698"/>
    </source>
</evidence>